<organism evidence="2">
    <name type="scientific">Ignisphaera aggregans</name>
    <dbReference type="NCBI Taxonomy" id="334771"/>
    <lineage>
        <taxon>Archaea</taxon>
        <taxon>Thermoproteota</taxon>
        <taxon>Thermoprotei</taxon>
        <taxon>Desulfurococcales</taxon>
        <taxon>Desulfurococcaceae</taxon>
        <taxon>Ignisphaera</taxon>
    </lineage>
</organism>
<accession>A0A7C4BCW8</accession>
<dbReference type="Gene3D" id="3.50.30.30">
    <property type="match status" value="1"/>
</dbReference>
<dbReference type="Gene3D" id="3.40.630.10">
    <property type="entry name" value="Zn peptidases"/>
    <property type="match status" value="1"/>
</dbReference>
<feature type="domain" description="Peptidase M28" evidence="1">
    <location>
        <begin position="239"/>
        <end position="436"/>
    </location>
</feature>
<evidence type="ECO:0000313" key="2">
    <source>
        <dbReference type="EMBL" id="HGI87935.1"/>
    </source>
</evidence>
<dbReference type="Pfam" id="PF04389">
    <property type="entry name" value="Peptidase_M28"/>
    <property type="match status" value="1"/>
</dbReference>
<dbReference type="AlphaFoldDB" id="A0A7C4BCW8"/>
<proteinExistence type="predicted"/>
<comment type="caution">
    <text evidence="2">The sequence shown here is derived from an EMBL/GenBank/DDBJ whole genome shotgun (WGS) entry which is preliminary data.</text>
</comment>
<dbReference type="SUPFAM" id="SSF53187">
    <property type="entry name" value="Zn-dependent exopeptidases"/>
    <property type="match status" value="1"/>
</dbReference>
<name>A0A7C4BCW8_9CREN</name>
<dbReference type="InterPro" id="IPR007484">
    <property type="entry name" value="Peptidase_M28"/>
</dbReference>
<dbReference type="EMBL" id="DTFF01000049">
    <property type="protein sequence ID" value="HGI87935.1"/>
    <property type="molecule type" value="Genomic_DNA"/>
</dbReference>
<sequence>MRLSSILEVLREAFSTTELMEYVTEISKFHRIQGSSELEKASEYIYAFLKRNSAFEVRVHEFDYSKPHGLHLPIAGWDLEECLVEITKPFHAKLVSSAESRLCAVAHSPAGSVEGEVVYIGSGLDLGPSTIDKLKNKIVLSYGTPYIVYTSLANADVSGFLFYRMNAPENAVPYLSLFLTPEDAAKYTAPAASIPRDAANRIRLLLEKGERVVVRIDIKSRNRATAKIRVIEAVLQQSEKEKEGELHVYAHYCHPKGEVNDNVSGTAVVLEIASAIDRGIARNVLKLPSRKRLVLILFPEYYGSLPYLTKKSEEGTRIEFGVNLDMVGEKQELTKSTLNLILPPRFLSSDLYESLLLKTLLAVISHGNKSFNSVARINRYRFDVLPYEGGSDHDIYLQFSIPSVMINQWPDIFYHSGEDSIAKFDVEIARDVGVAVGAFSIAALNLEVLELNVKALSKLYKEFKNGYLAVKQCFERGSLYSTISVESAYKDSKKYRYAGPKGVLSLRYIAKNLTRHDFNEFMKFVEDDFTNFVVLRYIPLLLSQRSLTVQEIVDSIFHEYCRVVERDVVVKALEYLTRLGLVQEVTQT</sequence>
<gene>
    <name evidence="2" type="ORF">ENV14_06075</name>
</gene>
<protein>
    <submittedName>
        <fullName evidence="2">DUF4910 domain-containing protein</fullName>
    </submittedName>
</protein>
<reference evidence="2" key="1">
    <citation type="journal article" date="2020" name="mSystems">
        <title>Genome- and Community-Level Interaction Insights into Carbon Utilization and Element Cycling Functions of Hydrothermarchaeota in Hydrothermal Sediment.</title>
        <authorList>
            <person name="Zhou Z."/>
            <person name="Liu Y."/>
            <person name="Xu W."/>
            <person name="Pan J."/>
            <person name="Luo Z.H."/>
            <person name="Li M."/>
        </authorList>
    </citation>
    <scope>NUCLEOTIDE SEQUENCE [LARGE SCALE GENOMIC DNA]</scope>
    <source>
        <strain evidence="2">SpSt-732</strain>
    </source>
</reference>
<evidence type="ECO:0000259" key="1">
    <source>
        <dbReference type="Pfam" id="PF04389"/>
    </source>
</evidence>